<dbReference type="GO" id="GO:0009697">
    <property type="term" value="P:salicylic acid biosynthetic process"/>
    <property type="evidence" value="ECO:0007669"/>
    <property type="project" value="TreeGrafter"/>
</dbReference>
<feature type="domain" description="Chorismate mutase" evidence="2">
    <location>
        <begin position="4"/>
        <end position="94"/>
    </location>
</feature>
<dbReference type="Proteomes" id="UP000807342">
    <property type="component" value="Unassembled WGS sequence"/>
</dbReference>
<dbReference type="OrthoDB" id="2843337at2759"/>
<evidence type="ECO:0000313" key="4">
    <source>
        <dbReference type="Proteomes" id="UP000807342"/>
    </source>
</evidence>
<dbReference type="PANTHER" id="PTHR38041">
    <property type="entry name" value="CHORISMATE MUTASE"/>
    <property type="match status" value="1"/>
</dbReference>
<dbReference type="GO" id="GO:0004106">
    <property type="term" value="F:chorismate mutase activity"/>
    <property type="evidence" value="ECO:0007669"/>
    <property type="project" value="InterPro"/>
</dbReference>
<keyword evidence="4" id="KW-1185">Reference proteome</keyword>
<evidence type="ECO:0000256" key="1">
    <source>
        <dbReference type="ARBA" id="ARBA00023235"/>
    </source>
</evidence>
<evidence type="ECO:0000313" key="3">
    <source>
        <dbReference type="EMBL" id="KAF9450798.1"/>
    </source>
</evidence>
<dbReference type="Gene3D" id="1.20.59.10">
    <property type="entry name" value="Chorismate mutase"/>
    <property type="match status" value="1"/>
</dbReference>
<dbReference type="PROSITE" id="PS51168">
    <property type="entry name" value="CHORISMATE_MUT_2"/>
    <property type="match status" value="1"/>
</dbReference>
<proteinExistence type="predicted"/>
<protein>
    <recommendedName>
        <fullName evidence="2">Chorismate mutase domain-containing protein</fullName>
    </recommendedName>
</protein>
<organism evidence="3 4">
    <name type="scientific">Macrolepiota fuliginosa MF-IS2</name>
    <dbReference type="NCBI Taxonomy" id="1400762"/>
    <lineage>
        <taxon>Eukaryota</taxon>
        <taxon>Fungi</taxon>
        <taxon>Dikarya</taxon>
        <taxon>Basidiomycota</taxon>
        <taxon>Agaricomycotina</taxon>
        <taxon>Agaricomycetes</taxon>
        <taxon>Agaricomycetidae</taxon>
        <taxon>Agaricales</taxon>
        <taxon>Agaricineae</taxon>
        <taxon>Agaricaceae</taxon>
        <taxon>Macrolepiota</taxon>
    </lineage>
</organism>
<name>A0A9P5XG60_9AGAR</name>
<gene>
    <name evidence="3" type="ORF">P691DRAFT_809496</name>
</gene>
<dbReference type="GO" id="GO:0046417">
    <property type="term" value="P:chorismate metabolic process"/>
    <property type="evidence" value="ECO:0007669"/>
    <property type="project" value="InterPro"/>
</dbReference>
<evidence type="ECO:0000259" key="2">
    <source>
        <dbReference type="PROSITE" id="PS51168"/>
    </source>
</evidence>
<dbReference type="InterPro" id="IPR051331">
    <property type="entry name" value="Chorismate_mutase-related"/>
</dbReference>
<dbReference type="EMBL" id="MU151097">
    <property type="protein sequence ID" value="KAF9450798.1"/>
    <property type="molecule type" value="Genomic_DNA"/>
</dbReference>
<sequence length="108" mass="11848">MNGGECCSSLDEIRQGIDAVDQQLLALLATRAAYVREATRFKATHDTVDVPSRDQQVIEQAIADAPQYNLPQVIADGVFTAIINASVKFELCVVRGAHLLIYELMKLT</sequence>
<dbReference type="SMART" id="SM00830">
    <property type="entry name" value="CM_2"/>
    <property type="match status" value="1"/>
</dbReference>
<dbReference type="SUPFAM" id="SSF48600">
    <property type="entry name" value="Chorismate mutase II"/>
    <property type="match status" value="1"/>
</dbReference>
<reference evidence="3" key="1">
    <citation type="submission" date="2020-11" db="EMBL/GenBank/DDBJ databases">
        <authorList>
            <consortium name="DOE Joint Genome Institute"/>
            <person name="Ahrendt S."/>
            <person name="Riley R."/>
            <person name="Andreopoulos W."/>
            <person name="Labutti K."/>
            <person name="Pangilinan J."/>
            <person name="Ruiz-Duenas F.J."/>
            <person name="Barrasa J.M."/>
            <person name="Sanchez-Garcia M."/>
            <person name="Camarero S."/>
            <person name="Miyauchi S."/>
            <person name="Serrano A."/>
            <person name="Linde D."/>
            <person name="Babiker R."/>
            <person name="Drula E."/>
            <person name="Ayuso-Fernandez I."/>
            <person name="Pacheco R."/>
            <person name="Padilla G."/>
            <person name="Ferreira P."/>
            <person name="Barriuso J."/>
            <person name="Kellner H."/>
            <person name="Castanera R."/>
            <person name="Alfaro M."/>
            <person name="Ramirez L."/>
            <person name="Pisabarro A.G."/>
            <person name="Kuo A."/>
            <person name="Tritt A."/>
            <person name="Lipzen A."/>
            <person name="He G."/>
            <person name="Yan M."/>
            <person name="Ng V."/>
            <person name="Cullen D."/>
            <person name="Martin F."/>
            <person name="Rosso M.-N."/>
            <person name="Henrissat B."/>
            <person name="Hibbett D."/>
            <person name="Martinez A.T."/>
            <person name="Grigoriev I.V."/>
        </authorList>
    </citation>
    <scope>NUCLEOTIDE SEQUENCE</scope>
    <source>
        <strain evidence="3">MF-IS2</strain>
    </source>
</reference>
<dbReference type="Pfam" id="PF01817">
    <property type="entry name" value="CM_2"/>
    <property type="match status" value="1"/>
</dbReference>
<dbReference type="InterPro" id="IPR036979">
    <property type="entry name" value="CM_dom_sf"/>
</dbReference>
<dbReference type="AlphaFoldDB" id="A0A9P5XG60"/>
<accession>A0A9P5XG60</accession>
<dbReference type="InterPro" id="IPR002701">
    <property type="entry name" value="CM_II_prokaryot"/>
</dbReference>
<keyword evidence="1" id="KW-0413">Isomerase</keyword>
<comment type="caution">
    <text evidence="3">The sequence shown here is derived from an EMBL/GenBank/DDBJ whole genome shotgun (WGS) entry which is preliminary data.</text>
</comment>
<dbReference type="InterPro" id="IPR036263">
    <property type="entry name" value="Chorismate_II_sf"/>
</dbReference>
<dbReference type="PANTHER" id="PTHR38041:SF1">
    <property type="entry name" value="CHORISMATE MUTASE"/>
    <property type="match status" value="1"/>
</dbReference>